<keyword evidence="2" id="KW-1185">Reference proteome</keyword>
<evidence type="ECO:0000313" key="1">
    <source>
        <dbReference type="EMBL" id="AEF80869.1"/>
    </source>
</evidence>
<dbReference type="HOGENOM" id="CLU_2468108_0_0_12"/>
<accession>F5Y7V4</accession>
<dbReference type="KEGG" id="taz:TREAZ_3413"/>
<proteinExistence type="predicted"/>
<organism evidence="1 2">
    <name type="scientific">Leadbettera azotonutricia (strain ATCC BAA-888 / DSM 13862 / ZAS-9)</name>
    <name type="common">Treponema azotonutricium</name>
    <dbReference type="NCBI Taxonomy" id="545695"/>
    <lineage>
        <taxon>Bacteria</taxon>
        <taxon>Pseudomonadati</taxon>
        <taxon>Spirochaetota</taxon>
        <taxon>Spirochaetia</taxon>
        <taxon>Spirochaetales</taxon>
        <taxon>Breznakiellaceae</taxon>
        <taxon>Leadbettera</taxon>
    </lineage>
</organism>
<name>F5Y7V4_LEAAZ</name>
<reference evidence="1 2" key="2">
    <citation type="journal article" date="2011" name="ISME J.">
        <title>RNA-seq reveals cooperative metabolic interactions between two termite-gut spirochete species in co-culture.</title>
        <authorList>
            <person name="Rosenthal A.Z."/>
            <person name="Matson E.G."/>
            <person name="Eldar A."/>
            <person name="Leadbetter J.R."/>
        </authorList>
    </citation>
    <scope>NUCLEOTIDE SEQUENCE [LARGE SCALE GENOMIC DNA]</scope>
    <source>
        <strain evidence="2">ATCC BAA-888 / DSM 13862 / ZAS-9</strain>
    </source>
</reference>
<dbReference type="InParanoid" id="F5Y7V4"/>
<dbReference type="Proteomes" id="UP000009222">
    <property type="component" value="Chromosome"/>
</dbReference>
<reference evidence="2" key="1">
    <citation type="submission" date="2009-12" db="EMBL/GenBank/DDBJ databases">
        <title>Complete sequence of Treponema azotonutricium strain ZAS-9.</title>
        <authorList>
            <person name="Tetu S.G."/>
            <person name="Matson E."/>
            <person name="Ren Q."/>
            <person name="Seshadri R."/>
            <person name="Elbourne L."/>
            <person name="Hassan K.A."/>
            <person name="Durkin A."/>
            <person name="Radune D."/>
            <person name="Mohamoud Y."/>
            <person name="Shay R."/>
            <person name="Jin S."/>
            <person name="Zhang X."/>
            <person name="Lucey K."/>
            <person name="Ballor N.R."/>
            <person name="Ottesen E."/>
            <person name="Rosenthal R."/>
            <person name="Allen A."/>
            <person name="Leadbetter J.R."/>
            <person name="Paulsen I.T."/>
        </authorList>
    </citation>
    <scope>NUCLEOTIDE SEQUENCE [LARGE SCALE GENOMIC DNA]</scope>
    <source>
        <strain evidence="2">ATCC BAA-888 / DSM 13862 / ZAS-9</strain>
    </source>
</reference>
<evidence type="ECO:0000313" key="2">
    <source>
        <dbReference type="Proteomes" id="UP000009222"/>
    </source>
</evidence>
<protein>
    <submittedName>
        <fullName evidence="1">Uncharacterized protein</fullName>
    </submittedName>
</protein>
<gene>
    <name evidence="1" type="ordered locus">TREAZ_3413</name>
</gene>
<dbReference type="EMBL" id="CP001841">
    <property type="protein sequence ID" value="AEF80869.1"/>
    <property type="molecule type" value="Genomic_DNA"/>
</dbReference>
<sequence>MAGKLQEILKKEEAISMAEEAISGFTQEQLEYMRETARLGNIMYWNSLRGDQEERVKEEGKKAGQKEIIALLESGKTLEEAKLILGIE</sequence>
<dbReference type="AlphaFoldDB" id="F5Y7V4"/>